<proteinExistence type="inferred from homology"/>
<dbReference type="EMBL" id="AP018919">
    <property type="protein sequence ID" value="BBF98301.1"/>
    <property type="molecule type" value="Genomic_DNA"/>
</dbReference>
<evidence type="ECO:0000256" key="3">
    <source>
        <dbReference type="ARBA" id="ARBA00023274"/>
    </source>
</evidence>
<dbReference type="InterPro" id="IPR036967">
    <property type="entry name" value="Ribosomal_uS11_sf"/>
</dbReference>
<sequence>MSSLSAEIISGALFQVNKNHSLCVNTWHKKIACMEKVRRRWFIRRFYLRNKCSCVSLEQKFWLRSVKRKRQKFSRRNIRLRSKLRKSKGIIHFFVSSNNIFISFCDVFGRKLFGVSAGDNGFRKSKRSSVYAAQVVVKRVMQWFNGKIFAQFGTPFVRVIVVFNGRHKKRIAAAKFLKTKRLRVTFFCDTTQVPHAGCKAPKRRRL</sequence>
<dbReference type="Pfam" id="PF00411">
    <property type="entry name" value="Ribosomal_S11"/>
    <property type="match status" value="1"/>
</dbReference>
<dbReference type="GO" id="GO:1990904">
    <property type="term" value="C:ribonucleoprotein complex"/>
    <property type="evidence" value="ECO:0007669"/>
    <property type="project" value="UniProtKB-KW"/>
</dbReference>
<name>A0A348G6K4_9CRYP</name>
<dbReference type="SUPFAM" id="SSF53137">
    <property type="entry name" value="Translational machinery components"/>
    <property type="match status" value="1"/>
</dbReference>
<dbReference type="GO" id="GO:0003735">
    <property type="term" value="F:structural constituent of ribosome"/>
    <property type="evidence" value="ECO:0007669"/>
    <property type="project" value="InterPro"/>
</dbReference>
<dbReference type="AlphaFoldDB" id="A0A348G6K4"/>
<keyword evidence="4" id="KW-0496">Mitochondrion</keyword>
<geneLocation type="mitochondrion" evidence="4"/>
<evidence type="ECO:0000256" key="2">
    <source>
        <dbReference type="ARBA" id="ARBA00022980"/>
    </source>
</evidence>
<evidence type="ECO:0000313" key="4">
    <source>
        <dbReference type="EMBL" id="BBF98301.1"/>
    </source>
</evidence>
<dbReference type="GO" id="GO:0006412">
    <property type="term" value="P:translation"/>
    <property type="evidence" value="ECO:0007669"/>
    <property type="project" value="InterPro"/>
</dbReference>
<keyword evidence="3" id="KW-0687">Ribonucleoprotein</keyword>
<dbReference type="Gene3D" id="3.30.420.80">
    <property type="entry name" value="Ribosomal protein S11"/>
    <property type="match status" value="1"/>
</dbReference>
<dbReference type="InterPro" id="IPR001971">
    <property type="entry name" value="Ribosomal_uS11"/>
</dbReference>
<dbReference type="GO" id="GO:0005840">
    <property type="term" value="C:ribosome"/>
    <property type="evidence" value="ECO:0007669"/>
    <property type="project" value="UniProtKB-KW"/>
</dbReference>
<keyword evidence="2 4" id="KW-0689">Ribosomal protein</keyword>
<reference evidence="4" key="1">
    <citation type="journal article" date="2018" name="BMC Biol.">
        <title>Nuclear genome sequence of the plastid-lacking cryptomonad Goniomonas avonlea provides insights into the evolution of secondary plastids.</title>
        <authorList>
            <person name="Cenci U."/>
            <person name="Sibbald S.J."/>
            <person name="Curtis B.A."/>
            <person name="Kamikawa R."/>
            <person name="Eme L."/>
            <person name="Moog D."/>
            <person name="Henrissat B."/>
            <person name="Marechal E."/>
            <person name="Chabi M."/>
            <person name="Djemiel C."/>
            <person name="Roger A.J."/>
            <person name="Kim E."/>
            <person name="Archibald J.M."/>
        </authorList>
    </citation>
    <scope>NUCLEOTIDE SEQUENCE</scope>
</reference>
<dbReference type="PANTHER" id="PTHR11759">
    <property type="entry name" value="40S RIBOSOMAL PROTEIN S14/30S RIBOSOMAL PROTEIN S11"/>
    <property type="match status" value="1"/>
</dbReference>
<accession>A0A348G6K4</accession>
<organism evidence="4">
    <name type="scientific">Goniomonas avonlea</name>
    <dbReference type="NCBI Taxonomy" id="1255295"/>
    <lineage>
        <taxon>Eukaryota</taxon>
        <taxon>Cryptophyceae</taxon>
        <taxon>Cyathomonadacea</taxon>
        <taxon>Goniomonadaceae</taxon>
        <taxon>Goniomonas</taxon>
    </lineage>
</organism>
<gene>
    <name evidence="4" type="primary">rps11</name>
</gene>
<dbReference type="HAMAP" id="MF_01310">
    <property type="entry name" value="Ribosomal_uS11"/>
    <property type="match status" value="1"/>
</dbReference>
<comment type="similarity">
    <text evidence="1">Belongs to the universal ribosomal protein uS11 family.</text>
</comment>
<evidence type="ECO:0000256" key="1">
    <source>
        <dbReference type="ARBA" id="ARBA00006194"/>
    </source>
</evidence>
<protein>
    <submittedName>
        <fullName evidence="4">Ribosomal protein S11</fullName>
    </submittedName>
</protein>